<dbReference type="PANTHER" id="PTHR11850">
    <property type="entry name" value="HOMEOBOX PROTEIN TRANSCRIPTION FACTORS"/>
    <property type="match status" value="1"/>
</dbReference>
<dbReference type="SUPFAM" id="SSF46689">
    <property type="entry name" value="Homeodomain-like"/>
    <property type="match status" value="1"/>
</dbReference>
<keyword evidence="3 5" id="KW-0371">Homeobox</keyword>
<feature type="DNA-binding region" description="Homeobox" evidence="5">
    <location>
        <begin position="301"/>
        <end position="363"/>
    </location>
</feature>
<evidence type="ECO:0000313" key="8">
    <source>
        <dbReference type="EMBL" id="KAK6173811.1"/>
    </source>
</evidence>
<dbReference type="Proteomes" id="UP001347796">
    <property type="component" value="Unassembled WGS sequence"/>
</dbReference>
<proteinExistence type="inferred from homology"/>
<evidence type="ECO:0000256" key="1">
    <source>
        <dbReference type="ARBA" id="ARBA00009661"/>
    </source>
</evidence>
<dbReference type="InterPro" id="IPR009057">
    <property type="entry name" value="Homeodomain-like_sf"/>
</dbReference>
<evidence type="ECO:0000259" key="7">
    <source>
        <dbReference type="PROSITE" id="PS50071"/>
    </source>
</evidence>
<feature type="domain" description="Homeobox" evidence="7">
    <location>
        <begin position="299"/>
        <end position="362"/>
    </location>
</feature>
<feature type="region of interest" description="Disordered" evidence="6">
    <location>
        <begin position="365"/>
        <end position="385"/>
    </location>
</feature>
<feature type="region of interest" description="Disordered" evidence="6">
    <location>
        <begin position="1"/>
        <end position="42"/>
    </location>
</feature>
<dbReference type="CDD" id="cd00086">
    <property type="entry name" value="homeodomain"/>
    <property type="match status" value="1"/>
</dbReference>
<name>A0AAN8JDB1_PATCE</name>
<dbReference type="Pfam" id="PF05920">
    <property type="entry name" value="Homeobox_KN"/>
    <property type="match status" value="1"/>
</dbReference>
<dbReference type="InterPro" id="IPR050224">
    <property type="entry name" value="TALE_homeobox"/>
</dbReference>
<dbReference type="EMBL" id="JAZGQO010000011">
    <property type="protein sequence ID" value="KAK6173811.1"/>
    <property type="molecule type" value="Genomic_DNA"/>
</dbReference>
<evidence type="ECO:0000256" key="5">
    <source>
        <dbReference type="PROSITE-ProRule" id="PRU00108"/>
    </source>
</evidence>
<reference evidence="8 9" key="1">
    <citation type="submission" date="2024-01" db="EMBL/GenBank/DDBJ databases">
        <title>The genome of the rayed Mediterranean limpet Patella caerulea (Linnaeus, 1758).</title>
        <authorList>
            <person name="Anh-Thu Weber A."/>
            <person name="Halstead-Nussloch G."/>
        </authorList>
    </citation>
    <scope>NUCLEOTIDE SEQUENCE [LARGE SCALE GENOMIC DNA]</scope>
    <source>
        <strain evidence="8">AATW-2023a</strain>
        <tissue evidence="8">Whole specimen</tissue>
    </source>
</reference>
<sequence length="465" mass="51392">MSVISQGQLPSYQEAQLSHVTTGNDDRESLSGNMTSEHSEEELAHIETYKQSIYRHPLFPLMALLFDKCEQATQSSDIPSSESFDNDIQAFLQHQKKENKTVFSDDTELDNLMVKSIQVLRIHLLEMEKVTDLCKDFCSRYISCLKGKLQSEQLLKVDLYDSDDDCPLSPPLQPQGQVQGQQMTAQVVNGNMVLQPSLPQSALSMATISQGQIVSGNTVYQMVQTPQGIVAQPIQIQTSPMTPQIPGQVLQGSTAVPQLGVMGSPTVITQQVQPTVPVSTSQTPTPSNFSHLLDDDIGGKHKNKRGVLPKQATQVMKSWLFQHIVHPYPTEDEKKQIAAQTNLTLLQVNNWFINARRRILQPMMDAGNPDQAKAKKKQTPSQPKQRFWPESIANIQPQIPATTSGDPVKDEVDDNSNNTVTMVNGQILTPVSIENLQTSTIINPILTPLTTTVNKLGDSESESDS</sequence>
<dbReference type="FunFam" id="1.10.10.60:FF:000004">
    <property type="entry name" value="Meis2 homeobox isoform 2c"/>
    <property type="match status" value="1"/>
</dbReference>
<dbReference type="PROSITE" id="PS50071">
    <property type="entry name" value="HOMEOBOX_2"/>
    <property type="match status" value="1"/>
</dbReference>
<evidence type="ECO:0000313" key="9">
    <source>
        <dbReference type="Proteomes" id="UP001347796"/>
    </source>
</evidence>
<evidence type="ECO:0000256" key="2">
    <source>
        <dbReference type="ARBA" id="ARBA00023125"/>
    </source>
</evidence>
<keyword evidence="9" id="KW-1185">Reference proteome</keyword>
<gene>
    <name evidence="8" type="ORF">SNE40_017205</name>
</gene>
<comment type="subcellular location">
    <subcellularLocation>
        <location evidence="5">Nucleus</location>
    </subcellularLocation>
</comment>
<keyword evidence="4 5" id="KW-0539">Nucleus</keyword>
<dbReference type="GO" id="GO:0006355">
    <property type="term" value="P:regulation of DNA-templated transcription"/>
    <property type="evidence" value="ECO:0007669"/>
    <property type="project" value="InterPro"/>
</dbReference>
<dbReference type="SMART" id="SM00389">
    <property type="entry name" value="HOX"/>
    <property type="match status" value="1"/>
</dbReference>
<dbReference type="InterPro" id="IPR001356">
    <property type="entry name" value="HD"/>
</dbReference>
<comment type="similarity">
    <text evidence="1">Belongs to the TALE/MEIS homeobox family.</text>
</comment>
<comment type="caution">
    <text evidence="8">The sequence shown here is derived from an EMBL/GenBank/DDBJ whole genome shotgun (WGS) entry which is preliminary data.</text>
</comment>
<keyword evidence="2 5" id="KW-0238">DNA-binding</keyword>
<dbReference type="GO" id="GO:0003677">
    <property type="term" value="F:DNA binding"/>
    <property type="evidence" value="ECO:0007669"/>
    <property type="project" value="UniProtKB-UniRule"/>
</dbReference>
<accession>A0AAN8JDB1</accession>
<organism evidence="8 9">
    <name type="scientific">Patella caerulea</name>
    <name type="common">Rayed Mediterranean limpet</name>
    <dbReference type="NCBI Taxonomy" id="87958"/>
    <lineage>
        <taxon>Eukaryota</taxon>
        <taxon>Metazoa</taxon>
        <taxon>Spiralia</taxon>
        <taxon>Lophotrochozoa</taxon>
        <taxon>Mollusca</taxon>
        <taxon>Gastropoda</taxon>
        <taxon>Patellogastropoda</taxon>
        <taxon>Patelloidea</taxon>
        <taxon>Patellidae</taxon>
        <taxon>Patella</taxon>
    </lineage>
</organism>
<dbReference type="Pfam" id="PF16493">
    <property type="entry name" value="Meis_PKNOX_N"/>
    <property type="match status" value="1"/>
</dbReference>
<dbReference type="GO" id="GO:0005634">
    <property type="term" value="C:nucleus"/>
    <property type="evidence" value="ECO:0007669"/>
    <property type="project" value="UniProtKB-SubCell"/>
</dbReference>
<evidence type="ECO:0000256" key="4">
    <source>
        <dbReference type="ARBA" id="ARBA00023242"/>
    </source>
</evidence>
<evidence type="ECO:0000256" key="3">
    <source>
        <dbReference type="ARBA" id="ARBA00023155"/>
    </source>
</evidence>
<feature type="compositionally biased region" description="Polar residues" evidence="6">
    <location>
        <begin position="1"/>
        <end position="23"/>
    </location>
</feature>
<dbReference type="AlphaFoldDB" id="A0AAN8JDB1"/>
<dbReference type="InterPro" id="IPR032453">
    <property type="entry name" value="PKNOX/Meis_N"/>
</dbReference>
<dbReference type="Gene3D" id="1.10.10.60">
    <property type="entry name" value="Homeodomain-like"/>
    <property type="match status" value="1"/>
</dbReference>
<evidence type="ECO:0000256" key="6">
    <source>
        <dbReference type="SAM" id="MobiDB-lite"/>
    </source>
</evidence>
<dbReference type="InterPro" id="IPR008422">
    <property type="entry name" value="KN_HD"/>
</dbReference>
<protein>
    <recommendedName>
        <fullName evidence="7">Homeobox domain-containing protein</fullName>
    </recommendedName>
</protein>